<feature type="region of interest" description="Disordered" evidence="1">
    <location>
        <begin position="576"/>
        <end position="639"/>
    </location>
</feature>
<dbReference type="EMBL" id="JADCUA010000009">
    <property type="protein sequence ID" value="KAH9837014.1"/>
    <property type="molecule type" value="Genomic_DNA"/>
</dbReference>
<keyword evidence="4" id="KW-1185">Reference proteome</keyword>
<dbReference type="GeneID" id="72008136"/>
<feature type="domain" description="Arrestin C-terminal-like" evidence="2">
    <location>
        <begin position="357"/>
        <end position="516"/>
    </location>
</feature>
<evidence type="ECO:0000313" key="4">
    <source>
        <dbReference type="Proteomes" id="UP000814176"/>
    </source>
</evidence>
<dbReference type="PANTHER" id="PTHR11188">
    <property type="entry name" value="ARRESTIN DOMAIN CONTAINING PROTEIN"/>
    <property type="match status" value="1"/>
</dbReference>
<feature type="region of interest" description="Disordered" evidence="1">
    <location>
        <begin position="1"/>
        <end position="31"/>
    </location>
</feature>
<feature type="compositionally biased region" description="Polar residues" evidence="1">
    <location>
        <begin position="577"/>
        <end position="588"/>
    </location>
</feature>
<dbReference type="Pfam" id="PF02752">
    <property type="entry name" value="Arrestin_C"/>
    <property type="match status" value="1"/>
</dbReference>
<dbReference type="RefSeq" id="XP_047779183.1">
    <property type="nucleotide sequence ID" value="XM_047927404.1"/>
</dbReference>
<name>A0ABQ8KGZ4_9APHY</name>
<dbReference type="Proteomes" id="UP000814176">
    <property type="component" value="Unassembled WGS sequence"/>
</dbReference>
<evidence type="ECO:0000259" key="2">
    <source>
        <dbReference type="SMART" id="SM01017"/>
    </source>
</evidence>
<dbReference type="SUPFAM" id="SSF81296">
    <property type="entry name" value="E set domains"/>
    <property type="match status" value="1"/>
</dbReference>
<feature type="region of interest" description="Disordered" evidence="1">
    <location>
        <begin position="964"/>
        <end position="983"/>
    </location>
</feature>
<feature type="compositionally biased region" description="Polar residues" evidence="1">
    <location>
        <begin position="818"/>
        <end position="827"/>
    </location>
</feature>
<protein>
    <recommendedName>
        <fullName evidence="2">Arrestin C-terminal-like domain-containing protein</fullName>
    </recommendedName>
</protein>
<dbReference type="InterPro" id="IPR011022">
    <property type="entry name" value="Arrestin_C-like"/>
</dbReference>
<feature type="region of interest" description="Disordered" evidence="1">
    <location>
        <begin position="76"/>
        <end position="103"/>
    </location>
</feature>
<feature type="compositionally biased region" description="Low complexity" evidence="1">
    <location>
        <begin position="605"/>
        <end position="619"/>
    </location>
</feature>
<dbReference type="SMART" id="SM01017">
    <property type="entry name" value="Arrestin_C"/>
    <property type="match status" value="1"/>
</dbReference>
<reference evidence="3 4" key="1">
    <citation type="journal article" date="2021" name="Environ. Microbiol.">
        <title>Gene family expansions and transcriptome signatures uncover fungal adaptations to wood decay.</title>
        <authorList>
            <person name="Hage H."/>
            <person name="Miyauchi S."/>
            <person name="Viragh M."/>
            <person name="Drula E."/>
            <person name="Min B."/>
            <person name="Chaduli D."/>
            <person name="Navarro D."/>
            <person name="Favel A."/>
            <person name="Norest M."/>
            <person name="Lesage-Meessen L."/>
            <person name="Balint B."/>
            <person name="Merenyi Z."/>
            <person name="de Eugenio L."/>
            <person name="Morin E."/>
            <person name="Martinez A.T."/>
            <person name="Baldrian P."/>
            <person name="Stursova M."/>
            <person name="Martinez M.J."/>
            <person name="Novotny C."/>
            <person name="Magnuson J.K."/>
            <person name="Spatafora J.W."/>
            <person name="Maurice S."/>
            <person name="Pangilinan J."/>
            <person name="Andreopoulos W."/>
            <person name="LaButti K."/>
            <person name="Hundley H."/>
            <person name="Na H."/>
            <person name="Kuo A."/>
            <person name="Barry K."/>
            <person name="Lipzen A."/>
            <person name="Henrissat B."/>
            <person name="Riley R."/>
            <person name="Ahrendt S."/>
            <person name="Nagy L.G."/>
            <person name="Grigoriev I.V."/>
            <person name="Martin F."/>
            <person name="Rosso M.N."/>
        </authorList>
    </citation>
    <scope>NUCLEOTIDE SEQUENCE [LARGE SCALE GENOMIC DNA]</scope>
    <source>
        <strain evidence="3 4">CIRM-BRFM 1785</strain>
    </source>
</reference>
<accession>A0ABQ8KGZ4</accession>
<evidence type="ECO:0000313" key="3">
    <source>
        <dbReference type="EMBL" id="KAH9837014.1"/>
    </source>
</evidence>
<sequence>MASGLGIAVDSAAEPPHHVEQGPSGLHLQGHSSAAFGKNISESADCVAGPSDAVRSAAGVPEPTRGAFGPACEAATEGLTASTSRPSLPSHTSTSSSMNTEAGLSGHFVRSDTLLSFGRSQTRNAAELKALMGNSNSRLKAGATVHVASRRTEQGSDDTQVDAVALEQAKSRSRVEVDIVLDSDTFVQGGFMKGHVKVRVRKRSRKEDHVCLADPKVRVIGFECIPGQSERHTFYQCASPLSTITDGVDRLFDTPTGSDGFARAVEGLHTFPFAMRLPTDSKFGAAKGVLNLHSGVTVQYIAMISIKVKDPKTEKRSIAHFYRNCEVWPRLSASILLASAPRPLQATTSKSLAMLSSDRKVKLTAQLHRLTWIAGQRCYISVSVANDTKKIVKTLTLTLVRSTTMFRPSPELDTGRARSVDPDACQTTTLHKVVGETVLEMAQSGTKGRASAKGWWTGVGPGKELSFSHYILIPPEALSVTRSRFLEVEYSIRVTLSAGSLTPDVYVTLPIRVINFLSIDPIPSEPSRSLLAEPVHPLKRRRSIDGELDPVPRASISRTAMRADGLVDADAHDPAIFQQQSNRGSPRSVSDAWTREHSLRLTNPDQVSSTITTSDSDASMYSSDESCQSSMDELASSSETQISRGLGNLDLEDPDSDEEVGFVVGSAPLEDTEDPTIAGPEYGSSRAIVPRPMGPRSGSRAGRDRGRARDVRPIQRRNTINVGALPPREYRNVRDETERRARESFVEGVNERLLAATSLRGLRRRDRHDPADSVHSSDGAITDMDATPRLVQDRSDIPQVSVRPLRPSRNPARRTPAPSGNGTFPTGSQDCAAVGMGTAVDATSVSGSAFSQHSVRRSRALPRPPVNISTASVESGHMASTAPNAPPVGPPIYDGPSTVETFPIARSQQAVSVTGGGGYVPTPSDSGVGCHPPDMQSVFHVDTVSQEHDGTGLRGRTVHAFVGNASRSESSSSASTSSSGYDSGYSYETSMTSVHSVDDGGRPTSTVGMRMAGASESAVPVRGRIAVNEFEDRVKCVRPVSSAFV</sequence>
<comment type="caution">
    <text evidence="3">The sequence shown here is derived from an EMBL/GenBank/DDBJ whole genome shotgun (WGS) entry which is preliminary data.</text>
</comment>
<dbReference type="InterPro" id="IPR050357">
    <property type="entry name" value="Arrestin_domain-protein"/>
</dbReference>
<feature type="compositionally biased region" description="Low complexity" evidence="1">
    <location>
        <begin position="965"/>
        <end position="983"/>
    </location>
</feature>
<feature type="compositionally biased region" description="Low complexity" evidence="1">
    <location>
        <begin position="82"/>
        <end position="97"/>
    </location>
</feature>
<feature type="region of interest" description="Disordered" evidence="1">
    <location>
        <begin position="764"/>
        <end position="827"/>
    </location>
</feature>
<gene>
    <name evidence="3" type="ORF">C8Q71DRAFT_857341</name>
</gene>
<proteinExistence type="predicted"/>
<feature type="compositionally biased region" description="Polar residues" evidence="1">
    <location>
        <begin position="620"/>
        <end position="639"/>
    </location>
</feature>
<dbReference type="Gene3D" id="2.60.40.640">
    <property type="match status" value="1"/>
</dbReference>
<feature type="region of interest" description="Disordered" evidence="1">
    <location>
        <begin position="669"/>
        <end position="708"/>
    </location>
</feature>
<organism evidence="3 4">
    <name type="scientific">Rhodofomes roseus</name>
    <dbReference type="NCBI Taxonomy" id="34475"/>
    <lineage>
        <taxon>Eukaryota</taxon>
        <taxon>Fungi</taxon>
        <taxon>Dikarya</taxon>
        <taxon>Basidiomycota</taxon>
        <taxon>Agaricomycotina</taxon>
        <taxon>Agaricomycetes</taxon>
        <taxon>Polyporales</taxon>
        <taxon>Rhodofomes</taxon>
    </lineage>
</organism>
<dbReference type="PANTHER" id="PTHR11188:SF17">
    <property type="entry name" value="FI21816P1"/>
    <property type="match status" value="1"/>
</dbReference>
<dbReference type="InterPro" id="IPR014752">
    <property type="entry name" value="Arrestin-like_C"/>
</dbReference>
<evidence type="ECO:0000256" key="1">
    <source>
        <dbReference type="SAM" id="MobiDB-lite"/>
    </source>
</evidence>
<dbReference type="InterPro" id="IPR014756">
    <property type="entry name" value="Ig_E-set"/>
</dbReference>